<accession>A0ABQ9AXD4</accession>
<dbReference type="InterPro" id="IPR007822">
    <property type="entry name" value="LANC-like"/>
</dbReference>
<dbReference type="Gene3D" id="1.50.10.10">
    <property type="match status" value="1"/>
</dbReference>
<dbReference type="InterPro" id="IPR012341">
    <property type="entry name" value="6hp_glycosidase-like_sf"/>
</dbReference>
<gene>
    <name evidence="1" type="ORF">OIU77_004850</name>
</gene>
<reference evidence="1" key="1">
    <citation type="submission" date="2022-10" db="EMBL/GenBank/DDBJ databases">
        <authorList>
            <person name="Hyden B.L."/>
            <person name="Feng K."/>
            <person name="Yates T."/>
            <person name="Jawdy S."/>
            <person name="Smart L.B."/>
            <person name="Muchero W."/>
        </authorList>
    </citation>
    <scope>NUCLEOTIDE SEQUENCE</scope>
    <source>
        <tissue evidence="1">Shoot tip</tissue>
    </source>
</reference>
<dbReference type="PANTHER" id="PTHR12736:SF22">
    <property type="entry name" value="LANC-LIKE PROTEIN GCL2"/>
    <property type="match status" value="1"/>
</dbReference>
<dbReference type="PANTHER" id="PTHR12736">
    <property type="entry name" value="LANC-LIKE PROTEIN"/>
    <property type="match status" value="1"/>
</dbReference>
<proteinExistence type="predicted"/>
<protein>
    <submittedName>
        <fullName evidence="1">Uncharacterized protein</fullName>
    </submittedName>
</protein>
<evidence type="ECO:0000313" key="1">
    <source>
        <dbReference type="EMBL" id="KAJ6360906.1"/>
    </source>
</evidence>
<organism evidence="1 2">
    <name type="scientific">Salix suchowensis</name>
    <dbReference type="NCBI Taxonomy" id="1278906"/>
    <lineage>
        <taxon>Eukaryota</taxon>
        <taxon>Viridiplantae</taxon>
        <taxon>Streptophyta</taxon>
        <taxon>Embryophyta</taxon>
        <taxon>Tracheophyta</taxon>
        <taxon>Spermatophyta</taxon>
        <taxon>Magnoliopsida</taxon>
        <taxon>eudicotyledons</taxon>
        <taxon>Gunneridae</taxon>
        <taxon>Pentapetalae</taxon>
        <taxon>rosids</taxon>
        <taxon>fabids</taxon>
        <taxon>Malpighiales</taxon>
        <taxon>Salicaceae</taxon>
        <taxon>Saliceae</taxon>
        <taxon>Salix</taxon>
    </lineage>
</organism>
<sequence length="149" mass="16802">MADRFFPNVMPSFVKEDIQEEDKVTDEDSLMKLLSTPYTSLSKQFQRSGLDLKETIVMETRGLSGQAMHDFTLYSGNLGTALLLYKSYQVTSNESDLFLCLEIVKACDSASLASRDVTFIFNYKGLSCREITLMSCYMEEVDSYGLVCS</sequence>
<dbReference type="EMBL" id="JAPFFI010000015">
    <property type="protein sequence ID" value="KAJ6360906.1"/>
    <property type="molecule type" value="Genomic_DNA"/>
</dbReference>
<name>A0ABQ9AXD4_9ROSI</name>
<reference evidence="1" key="2">
    <citation type="journal article" date="2023" name="Int. J. Mol. Sci.">
        <title>De Novo Assembly and Annotation of 11 Diverse Shrub Willow (Salix) Genomes Reveals Novel Gene Organization in Sex-Linked Regions.</title>
        <authorList>
            <person name="Hyden B."/>
            <person name="Feng K."/>
            <person name="Yates T.B."/>
            <person name="Jawdy S."/>
            <person name="Cereghino C."/>
            <person name="Smart L.B."/>
            <person name="Muchero W."/>
        </authorList>
    </citation>
    <scope>NUCLEOTIDE SEQUENCE</scope>
    <source>
        <tissue evidence="1">Shoot tip</tissue>
    </source>
</reference>
<keyword evidence="2" id="KW-1185">Reference proteome</keyword>
<dbReference type="Pfam" id="PF05147">
    <property type="entry name" value="LANC_like"/>
    <property type="match status" value="1"/>
</dbReference>
<dbReference type="Proteomes" id="UP001141253">
    <property type="component" value="Chromosome 13"/>
</dbReference>
<comment type="caution">
    <text evidence="1">The sequence shown here is derived from an EMBL/GenBank/DDBJ whole genome shotgun (WGS) entry which is preliminary data.</text>
</comment>
<dbReference type="SUPFAM" id="SSF158745">
    <property type="entry name" value="LanC-like"/>
    <property type="match status" value="1"/>
</dbReference>
<evidence type="ECO:0000313" key="2">
    <source>
        <dbReference type="Proteomes" id="UP001141253"/>
    </source>
</evidence>